<dbReference type="RefSeq" id="WP_343187491.1">
    <property type="nucleotide sequence ID" value="NZ_JBCITM010000034.1"/>
</dbReference>
<dbReference type="EMBL" id="JBCITM010000034">
    <property type="protein sequence ID" value="MEN1762238.1"/>
    <property type="molecule type" value="Genomic_DNA"/>
</dbReference>
<evidence type="ECO:0000313" key="2">
    <source>
        <dbReference type="EMBL" id="MEN1762238.1"/>
    </source>
</evidence>
<dbReference type="PROSITE" id="PS51085">
    <property type="entry name" value="2FE2S_FER_2"/>
    <property type="match status" value="1"/>
</dbReference>
<dbReference type="InterPro" id="IPR052911">
    <property type="entry name" value="Corrinoid_activation_enz"/>
</dbReference>
<dbReference type="InterPro" id="IPR036010">
    <property type="entry name" value="2Fe-2S_ferredoxin-like_sf"/>
</dbReference>
<proteinExistence type="predicted"/>
<dbReference type="PANTHER" id="PTHR42895:SF2">
    <property type="entry name" value="IRON-SULFUR CLUSTER PROTEIN"/>
    <property type="match status" value="1"/>
</dbReference>
<dbReference type="InterPro" id="IPR012675">
    <property type="entry name" value="Beta-grasp_dom_sf"/>
</dbReference>
<evidence type="ECO:0000259" key="1">
    <source>
        <dbReference type="PROSITE" id="PS51085"/>
    </source>
</evidence>
<dbReference type="Gene3D" id="3.10.20.30">
    <property type="match status" value="1"/>
</dbReference>
<protein>
    <submittedName>
        <fullName evidence="2">ASKHA domain-containing protein</fullName>
    </submittedName>
</protein>
<comment type="caution">
    <text evidence="2">The sequence shown here is derived from an EMBL/GenBank/DDBJ whole genome shotgun (WGS) entry which is preliminary data.</text>
</comment>
<dbReference type="InterPro" id="IPR027980">
    <property type="entry name" value="RACo_C"/>
</dbReference>
<dbReference type="InterPro" id="IPR042259">
    <property type="entry name" value="Raco-like_middle_sf"/>
</dbReference>
<accession>A0ABU9VYI7</accession>
<sequence>MPKIFIKEQHKEVAYSPGENLLEILVANDIFVDNPCNGKGLCGKCKVKVLGENPTFISETEKKLLKKNEVDSGVRLSCLVIPREDIAIEIMQKETNHQVLTTGYVPTFDFQPAVHKMVFELKKPTLENQMSFEDSICNVFGAKEMDLRLLQMHRIAEETITGVFHGEDLIGLEAGDTTDFIYGVAIDIGTTTLVTALIDMKTGAEIATASMINPQKKFGLDVLTRITYEIDNPENSKEQLQHEIVKAINEMIGEMCHQCNIDRKNIYEVSIAANCTMMHFLLGVDATSIGTAPYSPVFVRAKMILAKEIGLEVAAGAKVYCLPAVSAYIGADVVAGAYVGQLQNVQENVLFIDIGTNGEMILSNHGELLSCSCAAGPALEGMNISAGTRAAEGAIEDVKITESGIELKVIGNQEPIGVCGSGILAAVKELIRTGLVRKNGAFIKKEMLDTSDYRYDMIQLDGKKREFVLKSSSEPLIITQEDVRQVQLAKGAILSGFYVLLQQANMRINQLDKVLIAGQFGAHLSADNLVGTGILPEEVSDKLVYLGNTSKTGAYMALMSVAVKKQIEELACRMEYIELGASEGYEKIFAQCLIFPG</sequence>
<dbReference type="Gene3D" id="3.30.420.480">
    <property type="entry name" value="Domain of unknown function (DUF4445)"/>
    <property type="match status" value="1"/>
</dbReference>
<dbReference type="Pfam" id="PF14574">
    <property type="entry name" value="RACo_C_ter"/>
    <property type="match status" value="1"/>
</dbReference>
<dbReference type="PANTHER" id="PTHR42895">
    <property type="entry name" value="IRON-SULFUR CLUSTER-BINDING PROTEIN-RELATED"/>
    <property type="match status" value="1"/>
</dbReference>
<reference evidence="2 3" key="1">
    <citation type="submission" date="2024-04" db="EMBL/GenBank/DDBJ databases">
        <title>Genome sequencing and metabolic network reconstruction of aminoacids and betaine degradation by Anoxynatronum sibiricum.</title>
        <authorList>
            <person name="Detkova E.N."/>
            <person name="Boltjanskaja Y.V."/>
            <person name="Mardanov A.V."/>
            <person name="Kevbrin V."/>
        </authorList>
    </citation>
    <scope>NUCLEOTIDE SEQUENCE [LARGE SCALE GENOMIC DNA]</scope>
    <source>
        <strain evidence="2 3">Z-7981</strain>
    </source>
</reference>
<dbReference type="Proteomes" id="UP001407405">
    <property type="component" value="Unassembled WGS sequence"/>
</dbReference>
<keyword evidence="3" id="KW-1185">Reference proteome</keyword>
<dbReference type="InterPro" id="IPR001041">
    <property type="entry name" value="2Fe-2S_ferredoxin-type"/>
</dbReference>
<name>A0ABU9VYI7_9CLOT</name>
<evidence type="ECO:0000313" key="3">
    <source>
        <dbReference type="Proteomes" id="UP001407405"/>
    </source>
</evidence>
<dbReference type="SUPFAM" id="SSF54292">
    <property type="entry name" value="2Fe-2S ferredoxin-like"/>
    <property type="match status" value="1"/>
</dbReference>
<organism evidence="2 3">
    <name type="scientific">Anoxynatronum sibiricum</name>
    <dbReference type="NCBI Taxonomy" id="210623"/>
    <lineage>
        <taxon>Bacteria</taxon>
        <taxon>Bacillati</taxon>
        <taxon>Bacillota</taxon>
        <taxon>Clostridia</taxon>
        <taxon>Eubacteriales</taxon>
        <taxon>Clostridiaceae</taxon>
        <taxon>Anoxynatronum</taxon>
    </lineage>
</organism>
<dbReference type="CDD" id="cd00207">
    <property type="entry name" value="fer2"/>
    <property type="match status" value="1"/>
</dbReference>
<gene>
    <name evidence="2" type="ORF">AAIG11_17245</name>
</gene>
<feature type="domain" description="2Fe-2S ferredoxin-type" evidence="1">
    <location>
        <begin position="2"/>
        <end position="94"/>
    </location>
</feature>
<dbReference type="InterPro" id="IPR041414">
    <property type="entry name" value="Raco-like_middle"/>
</dbReference>
<dbReference type="Pfam" id="PF17651">
    <property type="entry name" value="Raco_middle"/>
    <property type="match status" value="1"/>
</dbReference>
<dbReference type="Pfam" id="PF00111">
    <property type="entry name" value="Fer2"/>
    <property type="match status" value="1"/>
</dbReference>